<dbReference type="InterPro" id="IPR014284">
    <property type="entry name" value="RNA_pol_sigma-70_dom"/>
</dbReference>
<evidence type="ECO:0000313" key="8">
    <source>
        <dbReference type="Proteomes" id="UP000306918"/>
    </source>
</evidence>
<keyword evidence="8" id="KW-1185">Reference proteome</keyword>
<evidence type="ECO:0000256" key="1">
    <source>
        <dbReference type="ARBA" id="ARBA00010641"/>
    </source>
</evidence>
<dbReference type="InterPro" id="IPR007627">
    <property type="entry name" value="RNA_pol_sigma70_r2"/>
</dbReference>
<evidence type="ECO:0000259" key="5">
    <source>
        <dbReference type="Pfam" id="PF04542"/>
    </source>
</evidence>
<reference evidence="7 8" key="1">
    <citation type="submission" date="2019-04" db="EMBL/GenBank/DDBJ databases">
        <title>Niastella caeni sp. nov., isolated from activated sludge.</title>
        <authorList>
            <person name="Sheng M."/>
        </authorList>
    </citation>
    <scope>NUCLEOTIDE SEQUENCE [LARGE SCALE GENOMIC DNA]</scope>
    <source>
        <strain evidence="7 8">HX-2-15</strain>
    </source>
</reference>
<protein>
    <submittedName>
        <fullName evidence="7">Sigma-70 family RNA polymerase sigma factor</fullName>
    </submittedName>
</protein>
<comment type="caution">
    <text evidence="7">The sequence shown here is derived from an EMBL/GenBank/DDBJ whole genome shotgun (WGS) entry which is preliminary data.</text>
</comment>
<dbReference type="Proteomes" id="UP000306918">
    <property type="component" value="Unassembled WGS sequence"/>
</dbReference>
<dbReference type="InterPro" id="IPR013249">
    <property type="entry name" value="RNA_pol_sigma70_r4_t2"/>
</dbReference>
<proteinExistence type="inferred from homology"/>
<feature type="domain" description="RNA polymerase sigma factor 70 region 4 type 2" evidence="6">
    <location>
        <begin position="142"/>
        <end position="191"/>
    </location>
</feature>
<dbReference type="InterPro" id="IPR039425">
    <property type="entry name" value="RNA_pol_sigma-70-like"/>
</dbReference>
<evidence type="ECO:0000256" key="3">
    <source>
        <dbReference type="ARBA" id="ARBA00023082"/>
    </source>
</evidence>
<dbReference type="PANTHER" id="PTHR43133">
    <property type="entry name" value="RNA POLYMERASE ECF-TYPE SIGMA FACTO"/>
    <property type="match status" value="1"/>
</dbReference>
<evidence type="ECO:0000256" key="4">
    <source>
        <dbReference type="ARBA" id="ARBA00023163"/>
    </source>
</evidence>
<keyword evidence="2" id="KW-0805">Transcription regulation</keyword>
<dbReference type="GO" id="GO:0003677">
    <property type="term" value="F:DNA binding"/>
    <property type="evidence" value="ECO:0007669"/>
    <property type="project" value="InterPro"/>
</dbReference>
<dbReference type="NCBIfam" id="TIGR02937">
    <property type="entry name" value="sigma70-ECF"/>
    <property type="match status" value="1"/>
</dbReference>
<dbReference type="InterPro" id="IPR013325">
    <property type="entry name" value="RNA_pol_sigma_r2"/>
</dbReference>
<name>A0A4V4H1K7_9BACT</name>
<dbReference type="InterPro" id="IPR013324">
    <property type="entry name" value="RNA_pol_sigma_r3/r4-like"/>
</dbReference>
<keyword evidence="4" id="KW-0804">Transcription</keyword>
<evidence type="ECO:0000313" key="7">
    <source>
        <dbReference type="EMBL" id="THU40816.1"/>
    </source>
</evidence>
<evidence type="ECO:0000256" key="2">
    <source>
        <dbReference type="ARBA" id="ARBA00023015"/>
    </source>
</evidence>
<dbReference type="EMBL" id="STFF01000001">
    <property type="protein sequence ID" value="THU40816.1"/>
    <property type="molecule type" value="Genomic_DNA"/>
</dbReference>
<dbReference type="Pfam" id="PF04542">
    <property type="entry name" value="Sigma70_r2"/>
    <property type="match status" value="1"/>
</dbReference>
<organism evidence="7 8">
    <name type="scientific">Niastella caeni</name>
    <dbReference type="NCBI Taxonomy" id="2569763"/>
    <lineage>
        <taxon>Bacteria</taxon>
        <taxon>Pseudomonadati</taxon>
        <taxon>Bacteroidota</taxon>
        <taxon>Chitinophagia</taxon>
        <taxon>Chitinophagales</taxon>
        <taxon>Chitinophagaceae</taxon>
        <taxon>Niastella</taxon>
    </lineage>
</organism>
<dbReference type="GO" id="GO:0016987">
    <property type="term" value="F:sigma factor activity"/>
    <property type="evidence" value="ECO:0007669"/>
    <property type="project" value="UniProtKB-KW"/>
</dbReference>
<keyword evidence="3" id="KW-0731">Sigma factor</keyword>
<dbReference type="GO" id="GO:0006352">
    <property type="term" value="P:DNA-templated transcription initiation"/>
    <property type="evidence" value="ECO:0007669"/>
    <property type="project" value="InterPro"/>
</dbReference>
<dbReference type="InterPro" id="IPR036388">
    <property type="entry name" value="WH-like_DNA-bd_sf"/>
</dbReference>
<dbReference type="SUPFAM" id="SSF88659">
    <property type="entry name" value="Sigma3 and sigma4 domains of RNA polymerase sigma factors"/>
    <property type="match status" value="1"/>
</dbReference>
<dbReference type="Gene3D" id="1.10.10.10">
    <property type="entry name" value="Winged helix-like DNA-binding domain superfamily/Winged helix DNA-binding domain"/>
    <property type="match status" value="1"/>
</dbReference>
<dbReference type="Pfam" id="PF08281">
    <property type="entry name" value="Sigma70_r4_2"/>
    <property type="match status" value="1"/>
</dbReference>
<sequence>MNEKDCNMKPECTYTTVEKNELQTPQPSLELQAGEPEKEKFFGNIYKHNWYKVYSYAYVYTGSKEEAEDMAQEVFLKLWLQFDRISSILKNAEGYLFIMARNSCHTHYKKEVRKRPLYKNYCQSHKDAYYHDEVVVKEISRIALKAVQKLPEKQKKVFIYRDMGLGRKEIADIMKVSVNTIDNSINIAMKKVQQYVSRELELSTAA</sequence>
<gene>
    <name evidence="7" type="ORF">FAM09_01505</name>
</gene>
<dbReference type="Gene3D" id="1.10.1740.10">
    <property type="match status" value="1"/>
</dbReference>
<dbReference type="PANTHER" id="PTHR43133:SF46">
    <property type="entry name" value="RNA POLYMERASE SIGMA-70 FACTOR ECF SUBFAMILY"/>
    <property type="match status" value="1"/>
</dbReference>
<dbReference type="SUPFAM" id="SSF88946">
    <property type="entry name" value="Sigma2 domain of RNA polymerase sigma factors"/>
    <property type="match status" value="1"/>
</dbReference>
<comment type="similarity">
    <text evidence="1">Belongs to the sigma-70 factor family. ECF subfamily.</text>
</comment>
<feature type="domain" description="RNA polymerase sigma-70 region 2" evidence="5">
    <location>
        <begin position="46"/>
        <end position="113"/>
    </location>
</feature>
<evidence type="ECO:0000259" key="6">
    <source>
        <dbReference type="Pfam" id="PF08281"/>
    </source>
</evidence>
<accession>A0A4V4H1K7</accession>
<dbReference type="OrthoDB" id="659855at2"/>
<dbReference type="AlphaFoldDB" id="A0A4V4H1K7"/>